<sequence>MSLNTFLAQFHPISPAHTSYYLLPLYSSIKTIKCGSIRHFTPKYSSKKIHSLYL</sequence>
<reference evidence="1 2" key="1">
    <citation type="submission" date="2013-08" db="EMBL/GenBank/DDBJ databases">
        <authorList>
            <person name="Weinstock G."/>
            <person name="Sodergren E."/>
            <person name="Wylie T."/>
            <person name="Fulton L."/>
            <person name="Fulton R."/>
            <person name="Fronick C."/>
            <person name="O'Laughlin M."/>
            <person name="Godfrey J."/>
            <person name="Miner T."/>
            <person name="Herter B."/>
            <person name="Appelbaum E."/>
            <person name="Cordes M."/>
            <person name="Lek S."/>
            <person name="Wollam A."/>
            <person name="Pepin K.H."/>
            <person name="Palsikar V.B."/>
            <person name="Mitreva M."/>
            <person name="Wilson R.K."/>
        </authorList>
    </citation>
    <scope>NUCLEOTIDE SEQUENCE [LARGE SCALE GENOMIC DNA]</scope>
    <source>
        <strain evidence="1 2">F0184</strain>
    </source>
</reference>
<gene>
    <name evidence="1" type="ORF">HMPREF0742_02057</name>
</gene>
<organism evidence="1 2">
    <name type="scientific">Rothia aeria F0184</name>
    <dbReference type="NCBI Taxonomy" id="888019"/>
    <lineage>
        <taxon>Bacteria</taxon>
        <taxon>Bacillati</taxon>
        <taxon>Actinomycetota</taxon>
        <taxon>Actinomycetes</taxon>
        <taxon>Micrococcales</taxon>
        <taxon>Micrococcaceae</taxon>
        <taxon>Rothia</taxon>
    </lineage>
</organism>
<comment type="caution">
    <text evidence="1">The sequence shown here is derived from an EMBL/GenBank/DDBJ whole genome shotgun (WGS) entry which is preliminary data.</text>
</comment>
<evidence type="ECO:0000313" key="1">
    <source>
        <dbReference type="EMBL" id="ERT65215.1"/>
    </source>
</evidence>
<dbReference type="EMBL" id="AXZG01000055">
    <property type="protein sequence ID" value="ERT65215.1"/>
    <property type="molecule type" value="Genomic_DNA"/>
</dbReference>
<name>U7V0W9_9MICC</name>
<evidence type="ECO:0000313" key="2">
    <source>
        <dbReference type="Proteomes" id="UP000017174"/>
    </source>
</evidence>
<protein>
    <submittedName>
        <fullName evidence="1">Uncharacterized protein</fullName>
    </submittedName>
</protein>
<proteinExistence type="predicted"/>
<accession>U7V0W9</accession>
<dbReference type="Proteomes" id="UP000017174">
    <property type="component" value="Unassembled WGS sequence"/>
</dbReference>
<dbReference type="AlphaFoldDB" id="U7V0W9"/>
<dbReference type="HOGENOM" id="CLU_3047633_0_0_11"/>